<evidence type="ECO:0000313" key="6">
    <source>
        <dbReference type="EMBL" id="QDT14697.1"/>
    </source>
</evidence>
<evidence type="ECO:0000256" key="3">
    <source>
        <dbReference type="ARBA" id="ARBA00023002"/>
    </source>
</evidence>
<dbReference type="KEGG" id="acaf:CA12_07750"/>
<accession>A0A517P5P3</accession>
<dbReference type="GO" id="GO:0008270">
    <property type="term" value="F:zinc ion binding"/>
    <property type="evidence" value="ECO:0007669"/>
    <property type="project" value="InterPro"/>
</dbReference>
<keyword evidence="7" id="KW-1185">Reference proteome</keyword>
<dbReference type="EC" id="1.1.1.329" evidence="6"/>
<name>A0A517P5P3_9PLAN</name>
<evidence type="ECO:0000256" key="4">
    <source>
        <dbReference type="RuleBase" id="RU361277"/>
    </source>
</evidence>
<dbReference type="PANTHER" id="PTHR43401">
    <property type="entry name" value="L-THREONINE 3-DEHYDROGENASE"/>
    <property type="match status" value="1"/>
</dbReference>
<dbReference type="InterPro" id="IPR020843">
    <property type="entry name" value="ER"/>
</dbReference>
<dbReference type="SUPFAM" id="SSF51735">
    <property type="entry name" value="NAD(P)-binding Rossmann-fold domains"/>
    <property type="match status" value="1"/>
</dbReference>
<keyword evidence="1 4" id="KW-0479">Metal-binding</keyword>
<dbReference type="InterPro" id="IPR002328">
    <property type="entry name" value="ADH_Zn_CS"/>
</dbReference>
<dbReference type="EMBL" id="CP036265">
    <property type="protein sequence ID" value="QDT14697.1"/>
    <property type="molecule type" value="Genomic_DNA"/>
</dbReference>
<keyword evidence="3 6" id="KW-0560">Oxidoreductase</keyword>
<evidence type="ECO:0000259" key="5">
    <source>
        <dbReference type="SMART" id="SM00829"/>
    </source>
</evidence>
<dbReference type="InterPro" id="IPR050129">
    <property type="entry name" value="Zn_alcohol_dh"/>
</dbReference>
<evidence type="ECO:0000256" key="1">
    <source>
        <dbReference type="ARBA" id="ARBA00022723"/>
    </source>
</evidence>
<evidence type="ECO:0000256" key="2">
    <source>
        <dbReference type="ARBA" id="ARBA00022833"/>
    </source>
</evidence>
<dbReference type="SUPFAM" id="SSF50129">
    <property type="entry name" value="GroES-like"/>
    <property type="match status" value="1"/>
</dbReference>
<dbReference type="GO" id="GO:0016616">
    <property type="term" value="F:oxidoreductase activity, acting on the CH-OH group of donors, NAD or NADP as acceptor"/>
    <property type="evidence" value="ECO:0007669"/>
    <property type="project" value="UniProtKB-ARBA"/>
</dbReference>
<dbReference type="InterPro" id="IPR011032">
    <property type="entry name" value="GroES-like_sf"/>
</dbReference>
<dbReference type="Pfam" id="PF00107">
    <property type="entry name" value="ADH_zinc_N"/>
    <property type="match status" value="1"/>
</dbReference>
<sequence>MKAAVLSAPGRVELTDVPLPDPPPNGVRVRLDGCGVCHSNLPVFEGRDWFEYPRPPGSPGHEGWGVIDALGSGVTGWSEGDRVGLMSDAAYAEFDVCPAANLARLPAAAADGSPATGPFPAEPLACAVNVFARSGIEPGMNVVVVGVGFLGAILVRLVTNAGANVTAVSRRDFSLGVAESQGAKQRVTLGDNWETIAAVRESVGDEGADVVIECTGLQQPLDVAAELVKVRGRLVIAGYHQDGLRSVNLQSWNWRGIDVINAHERDPQVYTRGMQRAAELVADGTLDPAPLLTHRFAFTDVGVADAFAALGGRPDGFLKGWLDMRGAE</sequence>
<reference evidence="6 7" key="1">
    <citation type="submission" date="2019-02" db="EMBL/GenBank/DDBJ databases">
        <title>Deep-cultivation of Planctomycetes and their phenomic and genomic characterization uncovers novel biology.</title>
        <authorList>
            <person name="Wiegand S."/>
            <person name="Jogler M."/>
            <person name="Boedeker C."/>
            <person name="Pinto D."/>
            <person name="Vollmers J."/>
            <person name="Rivas-Marin E."/>
            <person name="Kohn T."/>
            <person name="Peeters S.H."/>
            <person name="Heuer A."/>
            <person name="Rast P."/>
            <person name="Oberbeckmann S."/>
            <person name="Bunk B."/>
            <person name="Jeske O."/>
            <person name="Meyerdierks A."/>
            <person name="Storesund J.E."/>
            <person name="Kallscheuer N."/>
            <person name="Luecker S."/>
            <person name="Lage O.M."/>
            <person name="Pohl T."/>
            <person name="Merkel B.J."/>
            <person name="Hornburger P."/>
            <person name="Mueller R.-W."/>
            <person name="Bruemmer F."/>
            <person name="Labrenz M."/>
            <person name="Spormann A.M."/>
            <person name="Op den Camp H."/>
            <person name="Overmann J."/>
            <person name="Amann R."/>
            <person name="Jetten M.S.M."/>
            <person name="Mascher T."/>
            <person name="Medema M.H."/>
            <person name="Devos D.P."/>
            <person name="Kaster A.-K."/>
            <person name="Ovreas L."/>
            <person name="Rohde M."/>
            <person name="Galperin M.Y."/>
            <person name="Jogler C."/>
        </authorList>
    </citation>
    <scope>NUCLEOTIDE SEQUENCE [LARGE SCALE GENOMIC DNA]</scope>
    <source>
        <strain evidence="6 7">CA12</strain>
    </source>
</reference>
<dbReference type="AlphaFoldDB" id="A0A517P5P3"/>
<dbReference type="Proteomes" id="UP000318741">
    <property type="component" value="Chromosome"/>
</dbReference>
<evidence type="ECO:0000313" key="7">
    <source>
        <dbReference type="Proteomes" id="UP000318741"/>
    </source>
</evidence>
<dbReference type="Pfam" id="PF08240">
    <property type="entry name" value="ADH_N"/>
    <property type="match status" value="1"/>
</dbReference>
<dbReference type="SMART" id="SM00829">
    <property type="entry name" value="PKS_ER"/>
    <property type="match status" value="1"/>
</dbReference>
<dbReference type="InterPro" id="IPR013154">
    <property type="entry name" value="ADH-like_N"/>
</dbReference>
<gene>
    <name evidence="6" type="primary">neoA</name>
    <name evidence="6" type="ORF">CA12_07750</name>
</gene>
<comment type="similarity">
    <text evidence="4">Belongs to the zinc-containing alcohol dehydrogenase family.</text>
</comment>
<dbReference type="Gene3D" id="3.90.180.10">
    <property type="entry name" value="Medium-chain alcohol dehydrogenases, catalytic domain"/>
    <property type="match status" value="2"/>
</dbReference>
<keyword evidence="2 4" id="KW-0862">Zinc</keyword>
<dbReference type="OrthoDB" id="239596at2"/>
<dbReference type="PANTHER" id="PTHR43401:SF2">
    <property type="entry name" value="L-THREONINE 3-DEHYDROGENASE"/>
    <property type="match status" value="1"/>
</dbReference>
<feature type="domain" description="Enoyl reductase (ER)" evidence="5">
    <location>
        <begin position="7"/>
        <end position="313"/>
    </location>
</feature>
<dbReference type="InterPro" id="IPR013149">
    <property type="entry name" value="ADH-like_C"/>
</dbReference>
<protein>
    <submittedName>
        <fullName evidence="6">2-deoxy-scyllo-inosamine dehydrogenase</fullName>
        <ecNumber evidence="6">1.1.1.329</ecNumber>
    </submittedName>
</protein>
<dbReference type="PROSITE" id="PS00059">
    <property type="entry name" value="ADH_ZINC"/>
    <property type="match status" value="1"/>
</dbReference>
<comment type="cofactor">
    <cofactor evidence="4">
        <name>Zn(2+)</name>
        <dbReference type="ChEBI" id="CHEBI:29105"/>
    </cofactor>
</comment>
<dbReference type="Gene3D" id="3.40.50.720">
    <property type="entry name" value="NAD(P)-binding Rossmann-like Domain"/>
    <property type="match status" value="1"/>
</dbReference>
<dbReference type="InterPro" id="IPR036291">
    <property type="entry name" value="NAD(P)-bd_dom_sf"/>
</dbReference>
<proteinExistence type="inferred from homology"/>
<organism evidence="6 7">
    <name type="scientific">Alienimonas californiensis</name>
    <dbReference type="NCBI Taxonomy" id="2527989"/>
    <lineage>
        <taxon>Bacteria</taxon>
        <taxon>Pseudomonadati</taxon>
        <taxon>Planctomycetota</taxon>
        <taxon>Planctomycetia</taxon>
        <taxon>Planctomycetales</taxon>
        <taxon>Planctomycetaceae</taxon>
        <taxon>Alienimonas</taxon>
    </lineage>
</organism>